<evidence type="ECO:0000256" key="4">
    <source>
        <dbReference type="ARBA" id="ARBA00022729"/>
    </source>
</evidence>
<dbReference type="PANTHER" id="PTHR33138:SF11">
    <property type="entry name" value="KINASE-LIKE PROTEIN"/>
    <property type="match status" value="1"/>
</dbReference>
<dbReference type="Pfam" id="PF14380">
    <property type="entry name" value="WAK_assoc"/>
    <property type="match status" value="1"/>
</dbReference>
<name>A0AA39SCE7_ACESA</name>
<dbReference type="Proteomes" id="UP001168877">
    <property type="component" value="Unassembled WGS sequence"/>
</dbReference>
<feature type="domain" description="Wall-associated receptor kinase galacturonan-binding" evidence="11">
    <location>
        <begin position="50"/>
        <end position="111"/>
    </location>
</feature>
<evidence type="ECO:0000256" key="7">
    <source>
        <dbReference type="ARBA" id="ARBA00023180"/>
    </source>
</evidence>
<evidence type="ECO:0000256" key="5">
    <source>
        <dbReference type="ARBA" id="ARBA00022989"/>
    </source>
</evidence>
<reference evidence="13" key="1">
    <citation type="journal article" date="2022" name="Plant J.">
        <title>Strategies of tolerance reflected in two North American maple genomes.</title>
        <authorList>
            <person name="McEvoy S.L."/>
            <person name="Sezen U.U."/>
            <person name="Trouern-Trend A."/>
            <person name="McMahon S.M."/>
            <person name="Schaberg P.G."/>
            <person name="Yang J."/>
            <person name="Wegrzyn J.L."/>
            <person name="Swenson N.G."/>
        </authorList>
    </citation>
    <scope>NUCLEOTIDE SEQUENCE</scope>
    <source>
        <strain evidence="13">NS2018</strain>
    </source>
</reference>
<reference evidence="13" key="2">
    <citation type="submission" date="2023-06" db="EMBL/GenBank/DDBJ databases">
        <authorList>
            <person name="Swenson N.G."/>
            <person name="Wegrzyn J.L."/>
            <person name="Mcevoy S.L."/>
        </authorList>
    </citation>
    <scope>NUCLEOTIDE SEQUENCE</scope>
    <source>
        <strain evidence="13">NS2018</strain>
        <tissue evidence="13">Leaf</tissue>
    </source>
</reference>
<evidence type="ECO:0000256" key="1">
    <source>
        <dbReference type="ARBA" id="ARBA00004167"/>
    </source>
</evidence>
<dbReference type="GO" id="GO:0004674">
    <property type="term" value="F:protein serine/threonine kinase activity"/>
    <property type="evidence" value="ECO:0007669"/>
    <property type="project" value="UniProtKB-KW"/>
</dbReference>
<evidence type="ECO:0000256" key="10">
    <source>
        <dbReference type="SAM" id="SignalP"/>
    </source>
</evidence>
<dbReference type="Pfam" id="PF13947">
    <property type="entry name" value="GUB_WAK_bind"/>
    <property type="match status" value="1"/>
</dbReference>
<evidence type="ECO:0000313" key="13">
    <source>
        <dbReference type="EMBL" id="KAK0588287.1"/>
    </source>
</evidence>
<evidence type="ECO:0000256" key="8">
    <source>
        <dbReference type="ARBA" id="ARBA00047899"/>
    </source>
</evidence>
<protein>
    <recommendedName>
        <fullName evidence="2">non-specific serine/threonine protein kinase</fullName>
        <ecNumber evidence="2">2.7.11.1</ecNumber>
    </recommendedName>
</protein>
<evidence type="ECO:0000256" key="2">
    <source>
        <dbReference type="ARBA" id="ARBA00012513"/>
    </source>
</evidence>
<dbReference type="EC" id="2.7.11.1" evidence="2"/>
<sequence>MNNNHVFPTLTLHLVITVFFFLTVVPVSHCQDDDNDDQYFSNCSIPYPFRCGSMVLKLSYPFWGGDRPQYCGREEFEIKCQYNEYHFIESEKQKFRVLSISDSHPIMTIVRDDLWNSFCPGIVKQDTVFDHSHFNLYNPNVRELSFFHDCQKEIHANCFNCSLQDEGIIHGFYNVSEPDLSFPKICREEIKVPVLLTALEDLNGTGNLREVLNKGFEVEYLADFRLCFACNSSGGTCGSKPSNPRQFLCFCGDDEPQMSICPGMFIFLPLF</sequence>
<keyword evidence="14" id="KW-1185">Reference proteome</keyword>
<keyword evidence="4 10" id="KW-0732">Signal</keyword>
<dbReference type="GO" id="GO:0030247">
    <property type="term" value="F:polysaccharide binding"/>
    <property type="evidence" value="ECO:0007669"/>
    <property type="project" value="InterPro"/>
</dbReference>
<evidence type="ECO:0000259" key="12">
    <source>
        <dbReference type="Pfam" id="PF14380"/>
    </source>
</evidence>
<evidence type="ECO:0000313" key="14">
    <source>
        <dbReference type="Proteomes" id="UP001168877"/>
    </source>
</evidence>
<organism evidence="13 14">
    <name type="scientific">Acer saccharum</name>
    <name type="common">Sugar maple</name>
    <dbReference type="NCBI Taxonomy" id="4024"/>
    <lineage>
        <taxon>Eukaryota</taxon>
        <taxon>Viridiplantae</taxon>
        <taxon>Streptophyta</taxon>
        <taxon>Embryophyta</taxon>
        <taxon>Tracheophyta</taxon>
        <taxon>Spermatophyta</taxon>
        <taxon>Magnoliopsida</taxon>
        <taxon>eudicotyledons</taxon>
        <taxon>Gunneridae</taxon>
        <taxon>Pentapetalae</taxon>
        <taxon>rosids</taxon>
        <taxon>malvids</taxon>
        <taxon>Sapindales</taxon>
        <taxon>Sapindaceae</taxon>
        <taxon>Hippocastanoideae</taxon>
        <taxon>Acereae</taxon>
        <taxon>Acer</taxon>
    </lineage>
</organism>
<comment type="catalytic activity">
    <reaction evidence="8">
        <text>L-threonyl-[protein] + ATP = O-phospho-L-threonyl-[protein] + ADP + H(+)</text>
        <dbReference type="Rhea" id="RHEA:46608"/>
        <dbReference type="Rhea" id="RHEA-COMP:11060"/>
        <dbReference type="Rhea" id="RHEA-COMP:11605"/>
        <dbReference type="ChEBI" id="CHEBI:15378"/>
        <dbReference type="ChEBI" id="CHEBI:30013"/>
        <dbReference type="ChEBI" id="CHEBI:30616"/>
        <dbReference type="ChEBI" id="CHEBI:61977"/>
        <dbReference type="ChEBI" id="CHEBI:456216"/>
        <dbReference type="EC" id="2.7.11.1"/>
    </reaction>
</comment>
<dbReference type="GO" id="GO:0016020">
    <property type="term" value="C:membrane"/>
    <property type="evidence" value="ECO:0007669"/>
    <property type="project" value="UniProtKB-SubCell"/>
</dbReference>
<dbReference type="EMBL" id="JAUESC010000382">
    <property type="protein sequence ID" value="KAK0588287.1"/>
    <property type="molecule type" value="Genomic_DNA"/>
</dbReference>
<evidence type="ECO:0000256" key="9">
    <source>
        <dbReference type="ARBA" id="ARBA00048679"/>
    </source>
</evidence>
<dbReference type="PANTHER" id="PTHR33138">
    <property type="entry name" value="OS01G0690200 PROTEIN"/>
    <property type="match status" value="1"/>
</dbReference>
<proteinExistence type="predicted"/>
<keyword evidence="6" id="KW-0472">Membrane</keyword>
<keyword evidence="5" id="KW-1133">Transmembrane helix</keyword>
<dbReference type="InterPro" id="IPR025287">
    <property type="entry name" value="WAK_GUB"/>
</dbReference>
<dbReference type="AlphaFoldDB" id="A0AA39SCE7"/>
<feature type="domain" description="Wall-associated receptor kinase C-terminal" evidence="12">
    <location>
        <begin position="176"/>
        <end position="253"/>
    </location>
</feature>
<feature type="signal peptide" evidence="10">
    <location>
        <begin position="1"/>
        <end position="30"/>
    </location>
</feature>
<keyword evidence="7" id="KW-0325">Glycoprotein</keyword>
<gene>
    <name evidence="13" type="ORF">LWI29_037216</name>
</gene>
<comment type="caution">
    <text evidence="13">The sequence shown here is derived from an EMBL/GenBank/DDBJ whole genome shotgun (WGS) entry which is preliminary data.</text>
</comment>
<keyword evidence="3" id="KW-0812">Transmembrane</keyword>
<comment type="catalytic activity">
    <reaction evidence="9">
        <text>L-seryl-[protein] + ATP = O-phospho-L-seryl-[protein] + ADP + H(+)</text>
        <dbReference type="Rhea" id="RHEA:17989"/>
        <dbReference type="Rhea" id="RHEA-COMP:9863"/>
        <dbReference type="Rhea" id="RHEA-COMP:11604"/>
        <dbReference type="ChEBI" id="CHEBI:15378"/>
        <dbReference type="ChEBI" id="CHEBI:29999"/>
        <dbReference type="ChEBI" id="CHEBI:30616"/>
        <dbReference type="ChEBI" id="CHEBI:83421"/>
        <dbReference type="ChEBI" id="CHEBI:456216"/>
        <dbReference type="EC" id="2.7.11.1"/>
    </reaction>
</comment>
<feature type="chain" id="PRO_5041333328" description="non-specific serine/threonine protein kinase" evidence="10">
    <location>
        <begin position="31"/>
        <end position="271"/>
    </location>
</feature>
<evidence type="ECO:0000259" key="11">
    <source>
        <dbReference type="Pfam" id="PF13947"/>
    </source>
</evidence>
<accession>A0AA39SCE7</accession>
<evidence type="ECO:0000256" key="3">
    <source>
        <dbReference type="ARBA" id="ARBA00022692"/>
    </source>
</evidence>
<evidence type="ECO:0000256" key="6">
    <source>
        <dbReference type="ARBA" id="ARBA00023136"/>
    </source>
</evidence>
<comment type="subcellular location">
    <subcellularLocation>
        <location evidence="1">Membrane</location>
        <topology evidence="1">Single-pass membrane protein</topology>
    </subcellularLocation>
</comment>
<dbReference type="InterPro" id="IPR032872">
    <property type="entry name" value="WAK_assoc_C"/>
</dbReference>